<accession>A0AAE0RMQ2</accession>
<dbReference type="PANTHER" id="PTHR11873:SF0">
    <property type="entry name" value="LIPOCALIN-RELATED PROTEIN"/>
    <property type="match status" value="1"/>
</dbReference>
<evidence type="ECO:0000313" key="5">
    <source>
        <dbReference type="EMBL" id="KAK3576292.1"/>
    </source>
</evidence>
<evidence type="ECO:0000256" key="1">
    <source>
        <dbReference type="ARBA" id="ARBA00023121"/>
    </source>
</evidence>
<dbReference type="Proteomes" id="UP001195483">
    <property type="component" value="Unassembled WGS sequence"/>
</dbReference>
<feature type="transmembrane region" description="Helical" evidence="2">
    <location>
        <begin position="534"/>
        <end position="556"/>
    </location>
</feature>
<feature type="domain" description="Lipocalin/cytosolic fatty-acid binding" evidence="4">
    <location>
        <begin position="387"/>
        <end position="520"/>
    </location>
</feature>
<dbReference type="GO" id="GO:0005615">
    <property type="term" value="C:extracellular space"/>
    <property type="evidence" value="ECO:0007669"/>
    <property type="project" value="UniProtKB-ARBA"/>
</dbReference>
<dbReference type="AlphaFoldDB" id="A0AAE0RMQ2"/>
<dbReference type="InterPro" id="IPR002449">
    <property type="entry name" value="Retinol-bd/Purpurin"/>
</dbReference>
<keyword evidence="2" id="KW-0472">Membrane</keyword>
<keyword evidence="6" id="KW-1185">Reference proteome</keyword>
<feature type="domain" description="Lipocalin/cytosolic fatty-acid binding" evidence="4">
    <location>
        <begin position="45"/>
        <end position="193"/>
    </location>
</feature>
<evidence type="ECO:0000256" key="3">
    <source>
        <dbReference type="SAM" id="SignalP"/>
    </source>
</evidence>
<dbReference type="Pfam" id="PF00061">
    <property type="entry name" value="Lipocalin"/>
    <property type="match status" value="3"/>
</dbReference>
<dbReference type="Gene3D" id="2.40.128.20">
    <property type="match status" value="3"/>
</dbReference>
<dbReference type="GO" id="GO:0034632">
    <property type="term" value="F:retinol transmembrane transporter activity"/>
    <property type="evidence" value="ECO:0007669"/>
    <property type="project" value="InterPro"/>
</dbReference>
<feature type="chain" id="PRO_5042053864" description="Lipocalin/cytosolic fatty-acid binding domain-containing protein" evidence="3">
    <location>
        <begin position="26"/>
        <end position="557"/>
    </location>
</feature>
<dbReference type="GO" id="GO:0005501">
    <property type="term" value="F:retinoid binding"/>
    <property type="evidence" value="ECO:0007669"/>
    <property type="project" value="InterPro"/>
</dbReference>
<evidence type="ECO:0000259" key="4">
    <source>
        <dbReference type="Pfam" id="PF00061"/>
    </source>
</evidence>
<feature type="signal peptide" evidence="3">
    <location>
        <begin position="1"/>
        <end position="25"/>
    </location>
</feature>
<evidence type="ECO:0000313" key="6">
    <source>
        <dbReference type="Proteomes" id="UP001195483"/>
    </source>
</evidence>
<reference evidence="5" key="3">
    <citation type="submission" date="2023-05" db="EMBL/GenBank/DDBJ databases">
        <authorList>
            <person name="Smith C.H."/>
        </authorList>
    </citation>
    <scope>NUCLEOTIDE SEQUENCE</scope>
    <source>
        <strain evidence="5">CHS0354</strain>
        <tissue evidence="5">Mantle</tissue>
    </source>
</reference>
<protein>
    <recommendedName>
        <fullName evidence="4">Lipocalin/cytosolic fatty-acid binding domain-containing protein</fullName>
    </recommendedName>
</protein>
<organism evidence="5 6">
    <name type="scientific">Potamilus streckersoni</name>
    <dbReference type="NCBI Taxonomy" id="2493646"/>
    <lineage>
        <taxon>Eukaryota</taxon>
        <taxon>Metazoa</taxon>
        <taxon>Spiralia</taxon>
        <taxon>Lophotrochozoa</taxon>
        <taxon>Mollusca</taxon>
        <taxon>Bivalvia</taxon>
        <taxon>Autobranchia</taxon>
        <taxon>Heteroconchia</taxon>
        <taxon>Palaeoheterodonta</taxon>
        <taxon>Unionida</taxon>
        <taxon>Unionoidea</taxon>
        <taxon>Unionidae</taxon>
        <taxon>Ambleminae</taxon>
        <taxon>Lampsilini</taxon>
        <taxon>Potamilus</taxon>
    </lineage>
</organism>
<dbReference type="EMBL" id="JAEAOA010002108">
    <property type="protein sequence ID" value="KAK3576292.1"/>
    <property type="molecule type" value="Genomic_DNA"/>
</dbReference>
<sequence>MDPVVCCIVSILLHQFLLWNYQVNAECQIDSFQVQENFDFTKYLGKWYEQKWLAQSYIPQDQLFQDYTHYYVLNPNSSVTIFISGRSPENISMCFHYVALLELTTVPGKFRFTRYWNQSYSDAIDYWVMNTDYDNYAFVYGCEKQNAQGQCTYQDSWVWSRTPTLPARYWALVNNSMQAVCVNYSRYLDTQQKNECTVDCFVQSFQVQPNFNINQYVGKWYEQKWLAQSYIPQDQLFQDYTHYYVLNPNSSVTIFISGRSPENVSMCFHYVALLEQTTVPGKFRFTRYWNQSYSDAIDYWVMNTDYDNYAFIYGCEKRNAQGQCTYQDSWVWSRTPNLPARYWALVNNSMQAVCINYSRYLDTQQKNDCFVQSFQVQPNFNINSYLGKWYVQKWLPQSYISPEELFQDYTHIYVYNNNGSVTAYINGRDSSNLCFSYTMLLETTSTPASVVSDYWVMITDYTGYAVVYGCRERNAWGQCTSPDSWIWSRTPQLKDDKWAIVNATIKNLCLPEAKFVATQQINDCSAKVASSGQVLMHGLALIIALAFLTCGLVACLL</sequence>
<keyword evidence="1" id="KW-0446">Lipid-binding</keyword>
<gene>
    <name evidence="5" type="ORF">CHS0354_036027</name>
</gene>
<proteinExistence type="predicted"/>
<keyword evidence="2" id="KW-1133">Transmembrane helix</keyword>
<keyword evidence="3" id="KW-0732">Signal</keyword>
<keyword evidence="2" id="KW-0812">Transmembrane</keyword>
<dbReference type="InterPro" id="IPR000566">
    <property type="entry name" value="Lipocln_cytosolic_FA-bd_dom"/>
</dbReference>
<evidence type="ECO:0000256" key="2">
    <source>
        <dbReference type="SAM" id="Phobius"/>
    </source>
</evidence>
<comment type="caution">
    <text evidence="5">The sequence shown here is derived from an EMBL/GenBank/DDBJ whole genome shotgun (WGS) entry which is preliminary data.</text>
</comment>
<dbReference type="PANTHER" id="PTHR11873">
    <property type="entry name" value="RETINOL-BINDING PROTEIN 4"/>
    <property type="match status" value="1"/>
</dbReference>
<dbReference type="SUPFAM" id="SSF50814">
    <property type="entry name" value="Lipocalins"/>
    <property type="match status" value="3"/>
</dbReference>
<reference evidence="5" key="1">
    <citation type="journal article" date="2021" name="Genome Biol. Evol.">
        <title>A High-Quality Reference Genome for a Parasitic Bivalve with Doubly Uniparental Inheritance (Bivalvia: Unionida).</title>
        <authorList>
            <person name="Smith C.H."/>
        </authorList>
    </citation>
    <scope>NUCLEOTIDE SEQUENCE</scope>
    <source>
        <strain evidence="5">CHS0354</strain>
    </source>
</reference>
<dbReference type="InterPro" id="IPR012674">
    <property type="entry name" value="Calycin"/>
</dbReference>
<reference evidence="5" key="2">
    <citation type="journal article" date="2021" name="Genome Biol. Evol.">
        <title>Developing a high-quality reference genome for a parasitic bivalve with doubly uniparental inheritance (Bivalvia: Unionida).</title>
        <authorList>
            <person name="Smith C.H."/>
        </authorList>
    </citation>
    <scope>NUCLEOTIDE SEQUENCE</scope>
    <source>
        <strain evidence="5">CHS0354</strain>
        <tissue evidence="5">Mantle</tissue>
    </source>
</reference>
<name>A0AAE0RMQ2_9BIVA</name>
<feature type="domain" description="Lipocalin/cytosolic fatty-acid binding" evidence="4">
    <location>
        <begin position="218"/>
        <end position="366"/>
    </location>
</feature>